<sequence length="161" mass="18938">MYSRYLKIFSECDWYCDPKIPSTSQQEWLLHEGSLTQKLLEVATNFNVEVVQEKWIAKNSEKTTACNEDVWLREVLLKDGEINWIFAQTLVPRSTIENIAQNVLELGNQPIGLWLFAQNPTRTKLEWTKTKNGLFARRGVYEIRGYSLEIRELFLETFPYL</sequence>
<name>A0A3S5B969_MANHA</name>
<dbReference type="SUPFAM" id="SSF64288">
    <property type="entry name" value="Chorismate lyase-like"/>
    <property type="match status" value="1"/>
</dbReference>
<evidence type="ECO:0000256" key="1">
    <source>
        <dbReference type="ARBA" id="ARBA00022490"/>
    </source>
</evidence>
<dbReference type="PANTHER" id="PTHR38683">
    <property type="entry name" value="CHORISMATE PYRUVATE-LYASE"/>
    <property type="match status" value="1"/>
</dbReference>
<dbReference type="Pfam" id="PF04345">
    <property type="entry name" value="Chor_lyase"/>
    <property type="match status" value="1"/>
</dbReference>
<dbReference type="EMBL" id="LR134495">
    <property type="protein sequence ID" value="VEI75477.1"/>
    <property type="molecule type" value="Genomic_DNA"/>
</dbReference>
<dbReference type="AlphaFoldDB" id="A0A3S5B969"/>
<dbReference type="InterPro" id="IPR028978">
    <property type="entry name" value="Chorismate_lyase_/UTRA_dom_sf"/>
</dbReference>
<dbReference type="InterPro" id="IPR007440">
    <property type="entry name" value="Chorismate--pyruvate_lyase"/>
</dbReference>
<gene>
    <name evidence="4" type="primary">ubiC</name>
    <name evidence="4" type="ORF">NCTC10643_00511</name>
</gene>
<evidence type="ECO:0000313" key="4">
    <source>
        <dbReference type="EMBL" id="VEI75477.1"/>
    </source>
</evidence>
<organism evidence="4 5">
    <name type="scientific">Mannheimia haemolytica</name>
    <name type="common">Pasteurella haemolytica</name>
    <dbReference type="NCBI Taxonomy" id="75985"/>
    <lineage>
        <taxon>Bacteria</taxon>
        <taxon>Pseudomonadati</taxon>
        <taxon>Pseudomonadota</taxon>
        <taxon>Gammaproteobacteria</taxon>
        <taxon>Pasteurellales</taxon>
        <taxon>Pasteurellaceae</taxon>
        <taxon>Mannheimia</taxon>
    </lineage>
</organism>
<dbReference type="GO" id="GO:0006744">
    <property type="term" value="P:ubiquinone biosynthetic process"/>
    <property type="evidence" value="ECO:0007669"/>
    <property type="project" value="UniProtKB-KW"/>
</dbReference>
<dbReference type="RefSeq" id="WP_126301374.1">
    <property type="nucleotide sequence ID" value="NZ_LR134495.1"/>
</dbReference>
<keyword evidence="3 4" id="KW-0456">Lyase</keyword>
<reference evidence="4" key="1">
    <citation type="submission" date="2018-12" db="EMBL/GenBank/DDBJ databases">
        <authorList>
            <consortium name="Pathogen Informatics"/>
        </authorList>
    </citation>
    <scope>NUCLEOTIDE SEQUENCE [LARGE SCALE GENOMIC DNA]</scope>
    <source>
        <strain evidence="4">NCTC10643</strain>
    </source>
</reference>
<dbReference type="GO" id="GO:0008813">
    <property type="term" value="F:chorismate lyase activity"/>
    <property type="evidence" value="ECO:0007669"/>
    <property type="project" value="UniProtKB-EC"/>
</dbReference>
<dbReference type="Gene3D" id="3.40.1410.10">
    <property type="entry name" value="Chorismate lyase-like"/>
    <property type="match status" value="1"/>
</dbReference>
<keyword evidence="1" id="KW-0963">Cytoplasm</keyword>
<dbReference type="PANTHER" id="PTHR38683:SF1">
    <property type="entry name" value="CHORISMATE PYRUVATE-LYASE"/>
    <property type="match status" value="1"/>
</dbReference>
<protein>
    <submittedName>
        <fullName evidence="4">Chorismate--pyruvate lyase</fullName>
        <ecNumber evidence="4">4.1.3.40</ecNumber>
    </submittedName>
</protein>
<evidence type="ECO:0000256" key="2">
    <source>
        <dbReference type="ARBA" id="ARBA00022688"/>
    </source>
</evidence>
<dbReference type="GO" id="GO:0005829">
    <property type="term" value="C:cytosol"/>
    <property type="evidence" value="ECO:0007669"/>
    <property type="project" value="TreeGrafter"/>
</dbReference>
<evidence type="ECO:0000256" key="3">
    <source>
        <dbReference type="ARBA" id="ARBA00023239"/>
    </source>
</evidence>
<dbReference type="Proteomes" id="UP000271188">
    <property type="component" value="Chromosome"/>
</dbReference>
<evidence type="ECO:0000313" key="5">
    <source>
        <dbReference type="Proteomes" id="UP000271188"/>
    </source>
</evidence>
<proteinExistence type="predicted"/>
<dbReference type="EC" id="4.1.3.40" evidence="4"/>
<accession>A0A3S5B969</accession>
<keyword evidence="4" id="KW-0670">Pyruvate</keyword>
<keyword evidence="2" id="KW-0831">Ubiquinone biosynthesis</keyword>